<dbReference type="PROSITE" id="PS51257">
    <property type="entry name" value="PROKAR_LIPOPROTEIN"/>
    <property type="match status" value="1"/>
</dbReference>
<dbReference type="AlphaFoldDB" id="A0A1H6M8Y7"/>
<feature type="chain" id="PRO_5011702854" evidence="1">
    <location>
        <begin position="19"/>
        <end position="361"/>
    </location>
</feature>
<dbReference type="EMBL" id="FNXE01000038">
    <property type="protein sequence ID" value="SEH95365.1"/>
    <property type="molecule type" value="Genomic_DNA"/>
</dbReference>
<keyword evidence="3" id="KW-1185">Reference proteome</keyword>
<dbReference type="RefSeq" id="WP_143037786.1">
    <property type="nucleotide sequence ID" value="NZ_FNXE01000038.1"/>
</dbReference>
<dbReference type="Proteomes" id="UP000199634">
    <property type="component" value="Unassembled WGS sequence"/>
</dbReference>
<evidence type="ECO:0000256" key="1">
    <source>
        <dbReference type="SAM" id="SignalP"/>
    </source>
</evidence>
<gene>
    <name evidence="2" type="ORF">SAMN02927937_02353</name>
</gene>
<keyword evidence="1" id="KW-0732">Signal</keyword>
<dbReference type="OrthoDB" id="1198767at2"/>
<dbReference type="STRING" id="1159016.SAMN02927937_02353"/>
<accession>A0A1H6M8Y7</accession>
<evidence type="ECO:0000313" key="3">
    <source>
        <dbReference type="Proteomes" id="UP000199634"/>
    </source>
</evidence>
<proteinExistence type="predicted"/>
<organism evidence="2 3">
    <name type="scientific">Paenimyroides marinum</name>
    <dbReference type="NCBI Taxonomy" id="1159016"/>
    <lineage>
        <taxon>Bacteria</taxon>
        <taxon>Pseudomonadati</taxon>
        <taxon>Bacteroidota</taxon>
        <taxon>Flavobacteriia</taxon>
        <taxon>Flavobacteriales</taxon>
        <taxon>Flavobacteriaceae</taxon>
        <taxon>Paenimyroides</taxon>
    </lineage>
</organism>
<reference evidence="2 3" key="1">
    <citation type="submission" date="2016-10" db="EMBL/GenBank/DDBJ databases">
        <authorList>
            <person name="de Groot N.N."/>
        </authorList>
    </citation>
    <scope>NUCLEOTIDE SEQUENCE [LARGE SCALE GENOMIC DNA]</scope>
    <source>
        <strain evidence="2 3">CGMCC 1.10825</strain>
    </source>
</reference>
<sequence>MKHFLHKLLLLCTLVTIASCTTILHRKNQKINVFSNAENAEITVNDSVYTLPAKIKLVRDKKPVTISYRSTNKQFDSIIKSKISPVFSAINLTTIPAFGAGYLVDLTNKKRFAYPKNIFFNDKDSLEIYEQRVEEYIYRHNITDQEKIEDLHYHFKRSYFKEERARKLKEEKNFKRFNPTAGTFKIFIAPPTLSLVGFSSKNPNIDQFSNFVGGIGFGFGFDYYYKNNRFVSMELSNRANQFEDFYWSSHDVMAHKLDFSLRKGHRIHRFEYSYGISITYTNYKYSLPFNDSPIKPFMSDDERRHFTESYKTAGFSSLINYQITPIMYIGIRYNPAIYSFRKSGNSFDYEHVIGLDYCLKF</sequence>
<feature type="signal peptide" evidence="1">
    <location>
        <begin position="1"/>
        <end position="18"/>
    </location>
</feature>
<evidence type="ECO:0000313" key="2">
    <source>
        <dbReference type="EMBL" id="SEH95365.1"/>
    </source>
</evidence>
<protein>
    <submittedName>
        <fullName evidence="2">Uncharacterized protein</fullName>
    </submittedName>
</protein>
<name>A0A1H6M8Y7_9FLAO</name>